<sequence length="148" mass="16677">MVLELSSTQSSLLPTNALSPPIVRRTEGTLPDNWFSDKSMELSFNFSKPSGIKPVSLFREKSREFKELINEIVLGIRPLNEFEARFKSTTLAQFPRSDGMDPVNEFSSKCNDDNCCKDPISEGITPEKLLLFKYNFSRFISLPSSDGS</sequence>
<name>A0A9Q0ZS72_SALPP</name>
<accession>A0A9Q0ZS72</accession>
<dbReference type="Proteomes" id="UP001151532">
    <property type="component" value="Chromosome 19"/>
</dbReference>
<protein>
    <submittedName>
        <fullName evidence="1">Uncharacterized protein</fullName>
    </submittedName>
</protein>
<organism evidence="1 2">
    <name type="scientific">Salix purpurea</name>
    <name type="common">Purple osier willow</name>
    <dbReference type="NCBI Taxonomy" id="77065"/>
    <lineage>
        <taxon>Eukaryota</taxon>
        <taxon>Viridiplantae</taxon>
        <taxon>Streptophyta</taxon>
        <taxon>Embryophyta</taxon>
        <taxon>Tracheophyta</taxon>
        <taxon>Spermatophyta</taxon>
        <taxon>Magnoliopsida</taxon>
        <taxon>eudicotyledons</taxon>
        <taxon>Gunneridae</taxon>
        <taxon>Pentapetalae</taxon>
        <taxon>rosids</taxon>
        <taxon>fabids</taxon>
        <taxon>Malpighiales</taxon>
        <taxon>Salicaceae</taxon>
        <taxon>Saliceae</taxon>
        <taxon>Salix</taxon>
    </lineage>
</organism>
<gene>
    <name evidence="1" type="ORF">OIU79_030980</name>
</gene>
<keyword evidence="2" id="KW-1185">Reference proteome</keyword>
<dbReference type="AlphaFoldDB" id="A0A9Q0ZS72"/>
<reference evidence="1" key="1">
    <citation type="submission" date="2022-11" db="EMBL/GenBank/DDBJ databases">
        <authorList>
            <person name="Hyden B.L."/>
            <person name="Feng K."/>
            <person name="Yates T."/>
            <person name="Jawdy S."/>
            <person name="Smart L.B."/>
            <person name="Muchero W."/>
        </authorList>
    </citation>
    <scope>NUCLEOTIDE SEQUENCE</scope>
    <source>
        <tissue evidence="1">Shoot tip</tissue>
    </source>
</reference>
<evidence type="ECO:0000313" key="1">
    <source>
        <dbReference type="EMBL" id="KAJ6744761.1"/>
    </source>
</evidence>
<evidence type="ECO:0000313" key="2">
    <source>
        <dbReference type="Proteomes" id="UP001151532"/>
    </source>
</evidence>
<reference evidence="1" key="2">
    <citation type="journal article" date="2023" name="Int. J. Mol. Sci.">
        <title>De Novo Assembly and Annotation of 11 Diverse Shrub Willow (Salix) Genomes Reveals Novel Gene Organization in Sex-Linked Regions.</title>
        <authorList>
            <person name="Hyden B."/>
            <person name="Feng K."/>
            <person name="Yates T.B."/>
            <person name="Jawdy S."/>
            <person name="Cereghino C."/>
            <person name="Smart L.B."/>
            <person name="Muchero W."/>
        </authorList>
    </citation>
    <scope>NUCLEOTIDE SEQUENCE</scope>
    <source>
        <tissue evidence="1">Shoot tip</tissue>
    </source>
</reference>
<comment type="caution">
    <text evidence="1">The sequence shown here is derived from an EMBL/GenBank/DDBJ whole genome shotgun (WGS) entry which is preliminary data.</text>
</comment>
<dbReference type="EMBL" id="JAPFFK010000009">
    <property type="protein sequence ID" value="KAJ6744761.1"/>
    <property type="molecule type" value="Genomic_DNA"/>
</dbReference>
<proteinExistence type="predicted"/>